<sequence>VEYAQLASKYKPLDLGHGFPNFPPPQYVTDALLEVANNKNSLIHQYTRGGGHPRLVSALSKLYSGLMKREINPYTEIITTQGGSHAIFCAIMGIVDKGDEVILMEPFFDSYIYNVKSAGGIIKCIPLKLVILQP</sequence>
<gene>
    <name evidence="8" type="ORF">BDFB_013676</name>
</gene>
<evidence type="ECO:0000259" key="7">
    <source>
        <dbReference type="Pfam" id="PF00155"/>
    </source>
</evidence>
<evidence type="ECO:0000313" key="8">
    <source>
        <dbReference type="EMBL" id="RZC34664.1"/>
    </source>
</evidence>
<dbReference type="InterPro" id="IPR015424">
    <property type="entry name" value="PyrdxlP-dep_Trfase"/>
</dbReference>
<feature type="non-terminal residue" evidence="8">
    <location>
        <position position="134"/>
    </location>
</feature>
<dbReference type="PANTHER" id="PTHR43807:SF20">
    <property type="entry name" value="FI04487P"/>
    <property type="match status" value="1"/>
</dbReference>
<comment type="cofactor">
    <cofactor evidence="1">
        <name>pyridoxal 5'-phosphate</name>
        <dbReference type="ChEBI" id="CHEBI:597326"/>
    </cofactor>
</comment>
<keyword evidence="4" id="KW-0808">Transferase</keyword>
<proteinExistence type="predicted"/>
<dbReference type="OrthoDB" id="2414662at2759"/>
<accession>A0A482VPL9</accession>
<dbReference type="PANTHER" id="PTHR43807">
    <property type="entry name" value="FI04487P"/>
    <property type="match status" value="1"/>
</dbReference>
<dbReference type="STRING" id="1661398.A0A482VPL9"/>
<dbReference type="InterPro" id="IPR015422">
    <property type="entry name" value="PyrdxlP-dep_Trfase_small"/>
</dbReference>
<dbReference type="InterPro" id="IPR004839">
    <property type="entry name" value="Aminotransferase_I/II_large"/>
</dbReference>
<dbReference type="AlphaFoldDB" id="A0A482VPL9"/>
<protein>
    <recommendedName>
        <fullName evidence="2">kynurenine--oxoglutarate transaminase</fullName>
        <ecNumber evidence="2">2.6.1.7</ecNumber>
    </recommendedName>
</protein>
<evidence type="ECO:0000256" key="2">
    <source>
        <dbReference type="ARBA" id="ARBA00012751"/>
    </source>
</evidence>
<dbReference type="InterPro" id="IPR051326">
    <property type="entry name" value="Kynurenine-oxoglutarate_AT"/>
</dbReference>
<dbReference type="Pfam" id="PF00155">
    <property type="entry name" value="Aminotran_1_2"/>
    <property type="match status" value="1"/>
</dbReference>
<dbReference type="Proteomes" id="UP000292052">
    <property type="component" value="Unassembled WGS sequence"/>
</dbReference>
<dbReference type="GO" id="GO:0005739">
    <property type="term" value="C:mitochondrion"/>
    <property type="evidence" value="ECO:0007669"/>
    <property type="project" value="TreeGrafter"/>
</dbReference>
<dbReference type="Gene3D" id="3.90.1150.10">
    <property type="entry name" value="Aspartate Aminotransferase, domain 1"/>
    <property type="match status" value="1"/>
</dbReference>
<dbReference type="GO" id="GO:0016212">
    <property type="term" value="F:kynurenine-oxoglutarate transaminase activity"/>
    <property type="evidence" value="ECO:0007669"/>
    <property type="project" value="UniProtKB-EC"/>
</dbReference>
<evidence type="ECO:0000256" key="5">
    <source>
        <dbReference type="ARBA" id="ARBA00022898"/>
    </source>
</evidence>
<evidence type="ECO:0000256" key="6">
    <source>
        <dbReference type="ARBA" id="ARBA00024016"/>
    </source>
</evidence>
<dbReference type="InterPro" id="IPR015421">
    <property type="entry name" value="PyrdxlP-dep_Trfase_major"/>
</dbReference>
<evidence type="ECO:0000256" key="1">
    <source>
        <dbReference type="ARBA" id="ARBA00001933"/>
    </source>
</evidence>
<dbReference type="GO" id="GO:0030170">
    <property type="term" value="F:pyridoxal phosphate binding"/>
    <property type="evidence" value="ECO:0007669"/>
    <property type="project" value="InterPro"/>
</dbReference>
<keyword evidence="9" id="KW-1185">Reference proteome</keyword>
<evidence type="ECO:0000256" key="4">
    <source>
        <dbReference type="ARBA" id="ARBA00022679"/>
    </source>
</evidence>
<keyword evidence="3" id="KW-0032">Aminotransferase</keyword>
<keyword evidence="5" id="KW-0663">Pyridoxal phosphate</keyword>
<comment type="caution">
    <text evidence="8">The sequence shown here is derived from an EMBL/GenBank/DDBJ whole genome shotgun (WGS) entry which is preliminary data.</text>
</comment>
<feature type="domain" description="Aminotransferase class I/classII large" evidence="7">
    <location>
        <begin position="12"/>
        <end position="126"/>
    </location>
</feature>
<dbReference type="SUPFAM" id="SSF53383">
    <property type="entry name" value="PLP-dependent transferases"/>
    <property type="match status" value="1"/>
</dbReference>
<name>A0A482VPL9_ASBVE</name>
<evidence type="ECO:0000313" key="9">
    <source>
        <dbReference type="Proteomes" id="UP000292052"/>
    </source>
</evidence>
<dbReference type="EMBL" id="QDEB01077974">
    <property type="protein sequence ID" value="RZC34664.1"/>
    <property type="molecule type" value="Genomic_DNA"/>
</dbReference>
<dbReference type="EC" id="2.6.1.7" evidence="2"/>
<organism evidence="8 9">
    <name type="scientific">Asbolus verrucosus</name>
    <name type="common">Desert ironclad beetle</name>
    <dbReference type="NCBI Taxonomy" id="1661398"/>
    <lineage>
        <taxon>Eukaryota</taxon>
        <taxon>Metazoa</taxon>
        <taxon>Ecdysozoa</taxon>
        <taxon>Arthropoda</taxon>
        <taxon>Hexapoda</taxon>
        <taxon>Insecta</taxon>
        <taxon>Pterygota</taxon>
        <taxon>Neoptera</taxon>
        <taxon>Endopterygota</taxon>
        <taxon>Coleoptera</taxon>
        <taxon>Polyphaga</taxon>
        <taxon>Cucujiformia</taxon>
        <taxon>Tenebrionidae</taxon>
        <taxon>Pimeliinae</taxon>
        <taxon>Asbolus</taxon>
    </lineage>
</organism>
<reference evidence="8 9" key="1">
    <citation type="submission" date="2017-03" db="EMBL/GenBank/DDBJ databases">
        <title>Genome of the blue death feigning beetle - Asbolus verrucosus.</title>
        <authorList>
            <person name="Rider S.D."/>
        </authorList>
    </citation>
    <scope>NUCLEOTIDE SEQUENCE [LARGE SCALE GENOMIC DNA]</scope>
    <source>
        <strain evidence="8">Butters</strain>
        <tissue evidence="8">Head and leg muscle</tissue>
    </source>
</reference>
<feature type="non-terminal residue" evidence="8">
    <location>
        <position position="1"/>
    </location>
</feature>
<comment type="pathway">
    <text evidence="6">Amino-acid degradation; L-kynurenine degradation; kynurenate from L-kynurenine: step 1/2.</text>
</comment>
<evidence type="ECO:0000256" key="3">
    <source>
        <dbReference type="ARBA" id="ARBA00022576"/>
    </source>
</evidence>
<dbReference type="Gene3D" id="3.40.640.10">
    <property type="entry name" value="Type I PLP-dependent aspartate aminotransferase-like (Major domain)"/>
    <property type="match status" value="1"/>
</dbReference>